<dbReference type="GO" id="GO:0016705">
    <property type="term" value="F:oxidoreductase activity, acting on paired donors, with incorporation or reduction of molecular oxygen"/>
    <property type="evidence" value="ECO:0007669"/>
    <property type="project" value="InterPro"/>
</dbReference>
<dbReference type="EMBL" id="SSFD01000326">
    <property type="protein sequence ID" value="TXH80014.1"/>
    <property type="molecule type" value="Genomic_DNA"/>
</dbReference>
<gene>
    <name evidence="9" type="ORF">E6Q80_19360</name>
</gene>
<keyword evidence="7" id="KW-0503">Monooxygenase</keyword>
<evidence type="ECO:0000256" key="5">
    <source>
        <dbReference type="ARBA" id="ARBA00022827"/>
    </source>
</evidence>
<keyword evidence="6" id="KW-0560">Oxidoreductase</keyword>
<evidence type="ECO:0000313" key="10">
    <source>
        <dbReference type="Proteomes" id="UP000321192"/>
    </source>
</evidence>
<dbReference type="AlphaFoldDB" id="A0A5C7S819"/>
<dbReference type="InterPro" id="IPR036188">
    <property type="entry name" value="FAD/NAD-bd_sf"/>
</dbReference>
<sequence>MKFDLIIVGGGLAGAALAVALRRSALRIAVIEHAVPRRPEGWDARVYAYSPVSARFLDQLGVWTHLDHQRLAEVVEMRIHGDAGGELVFSAYDSGLEELAWIGESSLVHVEIWESLKRQHNVTLFCPAAPEALEIDEDVATLRLGDGRSLKAALVVGADGRDSWVRERAGIAATITPYGERGVVANFVCERPSRGVAYQWFRADGVLAWLPLPGRHMSMVWSAPDAFADELLGLEAEAFCARVEGAGGRALGKLELAGQRAAFPLRLMRVEETVRPRVALIGDAAHAIHPLSGHGINLGFQDAKALAEVLDALPSWQDAGDLSVLRRYARMRAEEPFLLQYTTHALSRLFGRQDPLSATLRNLGMNLTGRVPVLKNALVRYAANGRF</sequence>
<dbReference type="Pfam" id="PF01494">
    <property type="entry name" value="FAD_binding_3"/>
    <property type="match status" value="1"/>
</dbReference>
<name>A0A5C7S819_THASP</name>
<evidence type="ECO:0000256" key="4">
    <source>
        <dbReference type="ARBA" id="ARBA00022630"/>
    </source>
</evidence>
<evidence type="ECO:0000313" key="9">
    <source>
        <dbReference type="EMBL" id="TXH80014.1"/>
    </source>
</evidence>
<dbReference type="Gene3D" id="3.50.50.60">
    <property type="entry name" value="FAD/NAD(P)-binding domain"/>
    <property type="match status" value="2"/>
</dbReference>
<dbReference type="GO" id="GO:0006744">
    <property type="term" value="P:ubiquinone biosynthetic process"/>
    <property type="evidence" value="ECO:0007669"/>
    <property type="project" value="UniProtKB-UniPathway"/>
</dbReference>
<protein>
    <submittedName>
        <fullName evidence="9">UbiH/UbiF family hydroxylase</fullName>
    </submittedName>
</protein>
<dbReference type="GO" id="GO:0004497">
    <property type="term" value="F:monooxygenase activity"/>
    <property type="evidence" value="ECO:0007669"/>
    <property type="project" value="UniProtKB-KW"/>
</dbReference>
<dbReference type="SUPFAM" id="SSF51905">
    <property type="entry name" value="FAD/NAD(P)-binding domain"/>
    <property type="match status" value="1"/>
</dbReference>
<proteinExistence type="inferred from homology"/>
<dbReference type="GO" id="GO:0071949">
    <property type="term" value="F:FAD binding"/>
    <property type="evidence" value="ECO:0007669"/>
    <property type="project" value="InterPro"/>
</dbReference>
<evidence type="ECO:0000256" key="1">
    <source>
        <dbReference type="ARBA" id="ARBA00001974"/>
    </source>
</evidence>
<comment type="cofactor">
    <cofactor evidence="1">
        <name>FAD</name>
        <dbReference type="ChEBI" id="CHEBI:57692"/>
    </cofactor>
</comment>
<dbReference type="PRINTS" id="PR00420">
    <property type="entry name" value="RNGMNOXGNASE"/>
</dbReference>
<dbReference type="RefSeq" id="WP_276661400.1">
    <property type="nucleotide sequence ID" value="NZ_SSFD01000326.1"/>
</dbReference>
<dbReference type="InterPro" id="IPR010971">
    <property type="entry name" value="UbiH/COQ6"/>
</dbReference>
<evidence type="ECO:0000256" key="2">
    <source>
        <dbReference type="ARBA" id="ARBA00004749"/>
    </source>
</evidence>
<comment type="pathway">
    <text evidence="2">Cofactor biosynthesis; ubiquinone biosynthesis.</text>
</comment>
<dbReference type="PANTHER" id="PTHR43876:SF7">
    <property type="entry name" value="UBIQUINONE BIOSYNTHESIS MONOOXYGENASE COQ6, MITOCHONDRIAL"/>
    <property type="match status" value="1"/>
</dbReference>
<dbReference type="InterPro" id="IPR002938">
    <property type="entry name" value="FAD-bd"/>
</dbReference>
<dbReference type="InterPro" id="IPR051205">
    <property type="entry name" value="UbiH/COQ6_monooxygenase"/>
</dbReference>
<keyword evidence="4" id="KW-0285">Flavoprotein</keyword>
<comment type="similarity">
    <text evidence="3">Belongs to the UbiH/COQ6 family.</text>
</comment>
<evidence type="ECO:0000256" key="6">
    <source>
        <dbReference type="ARBA" id="ARBA00023002"/>
    </source>
</evidence>
<dbReference type="PANTHER" id="PTHR43876">
    <property type="entry name" value="UBIQUINONE BIOSYNTHESIS MONOOXYGENASE COQ6, MITOCHONDRIAL"/>
    <property type="match status" value="1"/>
</dbReference>
<feature type="domain" description="FAD-binding" evidence="8">
    <location>
        <begin position="4"/>
        <end position="330"/>
    </location>
</feature>
<dbReference type="UniPathway" id="UPA00232"/>
<reference evidence="9 10" key="1">
    <citation type="submission" date="2018-09" db="EMBL/GenBank/DDBJ databases">
        <title>Metagenome Assembled Genomes from an Advanced Water Purification Facility.</title>
        <authorList>
            <person name="Stamps B.W."/>
            <person name="Spear J.R."/>
        </authorList>
    </citation>
    <scope>NUCLEOTIDE SEQUENCE [LARGE SCALE GENOMIC DNA]</scope>
    <source>
        <strain evidence="9">Bin_27_1</strain>
    </source>
</reference>
<dbReference type="NCBIfam" id="NF005788">
    <property type="entry name" value="PRK07608.1-3"/>
    <property type="match status" value="1"/>
</dbReference>
<keyword evidence="5" id="KW-0274">FAD</keyword>
<accession>A0A5C7S819</accession>
<comment type="caution">
    <text evidence="9">The sequence shown here is derived from an EMBL/GenBank/DDBJ whole genome shotgun (WGS) entry which is preliminary data.</text>
</comment>
<organism evidence="9 10">
    <name type="scientific">Thauera aminoaromatica</name>
    <dbReference type="NCBI Taxonomy" id="164330"/>
    <lineage>
        <taxon>Bacteria</taxon>
        <taxon>Pseudomonadati</taxon>
        <taxon>Pseudomonadota</taxon>
        <taxon>Betaproteobacteria</taxon>
        <taxon>Rhodocyclales</taxon>
        <taxon>Zoogloeaceae</taxon>
        <taxon>Thauera</taxon>
    </lineage>
</organism>
<evidence type="ECO:0000256" key="7">
    <source>
        <dbReference type="ARBA" id="ARBA00023033"/>
    </source>
</evidence>
<dbReference type="Proteomes" id="UP000321192">
    <property type="component" value="Unassembled WGS sequence"/>
</dbReference>
<evidence type="ECO:0000259" key="8">
    <source>
        <dbReference type="Pfam" id="PF01494"/>
    </source>
</evidence>
<evidence type="ECO:0000256" key="3">
    <source>
        <dbReference type="ARBA" id="ARBA00005349"/>
    </source>
</evidence>
<dbReference type="NCBIfam" id="TIGR01988">
    <property type="entry name" value="Ubi-OHases"/>
    <property type="match status" value="1"/>
</dbReference>